<name>A0A2M8EM94_UNCKA</name>
<evidence type="ECO:0000313" key="2">
    <source>
        <dbReference type="Proteomes" id="UP000229756"/>
    </source>
</evidence>
<comment type="caution">
    <text evidence="1">The sequence shown here is derived from an EMBL/GenBank/DDBJ whole genome shotgun (WGS) entry which is preliminary data.</text>
</comment>
<protein>
    <submittedName>
        <fullName evidence="1">Uncharacterized protein</fullName>
    </submittedName>
</protein>
<sequence>MNIGLADEEQIEPFDKLMGVLEESRPRVCMYDTVFTKDDGSRYIPPKFTYGETGIVPTVEYETLLATKTYYRSYSLSYTDISELLSFYTPEELSMINANDLAFFQRAQYFKEGSSGTYSTSTSEIRNKMGLGLRDIRADYTGKPNISELLDPESVLDHESSKLIEPVLMLLAFKIVNEEVGSVDEIISKYSRLNSELLYLGLSNLYFEETIQKFINKGYMNLSDLSSFYEKAVDWSVKLLNKSVLSRRSINASRRGVFRLLPPFPIAEVKMKDPNRRLNLYAIGPILSACGIYYSTENISDLENINRRAFPPAGIQTEIIQVGNMLVDIMEYYYSNVTDKEYTELYKLFDVLRSVFSDTIKKKVPQNR</sequence>
<accession>A0A2M8EM94</accession>
<organism evidence="1 2">
    <name type="scientific">candidate division WWE3 bacterium CG_4_9_14_0_2_um_filter_35_11</name>
    <dbReference type="NCBI Taxonomy" id="1975077"/>
    <lineage>
        <taxon>Bacteria</taxon>
        <taxon>Katanobacteria</taxon>
    </lineage>
</organism>
<gene>
    <name evidence="1" type="ORF">CO058_01245</name>
</gene>
<dbReference type="AlphaFoldDB" id="A0A2M8EM94"/>
<proteinExistence type="predicted"/>
<dbReference type="Proteomes" id="UP000229756">
    <property type="component" value="Unassembled WGS sequence"/>
</dbReference>
<evidence type="ECO:0000313" key="1">
    <source>
        <dbReference type="EMBL" id="PJC23866.1"/>
    </source>
</evidence>
<dbReference type="EMBL" id="PFSJ01000009">
    <property type="protein sequence ID" value="PJC23866.1"/>
    <property type="molecule type" value="Genomic_DNA"/>
</dbReference>
<reference evidence="2" key="1">
    <citation type="submission" date="2017-09" db="EMBL/GenBank/DDBJ databases">
        <title>Depth-based differentiation of microbial function through sediment-hosted aquifers and enrichment of novel symbionts in the deep terrestrial subsurface.</title>
        <authorList>
            <person name="Probst A.J."/>
            <person name="Ladd B."/>
            <person name="Jarett J.K."/>
            <person name="Geller-Mcgrath D.E."/>
            <person name="Sieber C.M.K."/>
            <person name="Emerson J.B."/>
            <person name="Anantharaman K."/>
            <person name="Thomas B.C."/>
            <person name="Malmstrom R."/>
            <person name="Stieglmeier M."/>
            <person name="Klingl A."/>
            <person name="Woyke T."/>
            <person name="Ryan C.M."/>
            <person name="Banfield J.F."/>
        </authorList>
    </citation>
    <scope>NUCLEOTIDE SEQUENCE [LARGE SCALE GENOMIC DNA]</scope>
</reference>